<feature type="transmembrane region" description="Helical" evidence="2">
    <location>
        <begin position="150"/>
        <end position="172"/>
    </location>
</feature>
<dbReference type="PANTHER" id="PTHR33269:SF17">
    <property type="entry name" value="NADH-UBIQUINONE OXIDOREDUCTASE CHAIN 6"/>
    <property type="match status" value="1"/>
</dbReference>
<proteinExistence type="inferred from homology"/>
<keyword evidence="2" id="KW-1133">Transmembrane helix</keyword>
<comment type="subcellular location">
    <subcellularLocation>
        <location evidence="2">Cell membrane</location>
        <topology evidence="2">Multi-pass membrane protein</topology>
    </subcellularLocation>
</comment>
<keyword evidence="2" id="KW-0812">Transmembrane</keyword>
<dbReference type="InterPro" id="IPR042106">
    <property type="entry name" value="Nuo/plastoQ_OxRdtase_6_NuoJ"/>
</dbReference>
<feature type="transmembrane region" description="Helical" evidence="2">
    <location>
        <begin position="96"/>
        <end position="115"/>
    </location>
</feature>
<dbReference type="InterPro" id="IPR001457">
    <property type="entry name" value="NADH_UbQ/plastoQ_OxRdtase_su6"/>
</dbReference>
<evidence type="ECO:0000313" key="3">
    <source>
        <dbReference type="EMBL" id="MBB3841624.1"/>
    </source>
</evidence>
<dbReference type="Pfam" id="PF00499">
    <property type="entry name" value="Oxidored_q3"/>
    <property type="match status" value="1"/>
</dbReference>
<reference evidence="3 4" key="1">
    <citation type="submission" date="2020-08" db="EMBL/GenBank/DDBJ databases">
        <title>Genomic Encyclopedia of Type Strains, Phase IV (KMG-IV): sequencing the most valuable type-strain genomes for metagenomic binning, comparative biology and taxonomic classification.</title>
        <authorList>
            <person name="Goeker M."/>
        </authorList>
    </citation>
    <scope>NUCLEOTIDE SEQUENCE [LARGE SCALE GENOMIC DNA]</scope>
    <source>
        <strain evidence="3 4">DSM 17976</strain>
    </source>
</reference>
<name>A0A7W5ZTU0_9BACT</name>
<comment type="similarity">
    <text evidence="1 2">Belongs to the complex I subunit 6 family.</text>
</comment>
<feature type="transmembrane region" description="Helical" evidence="2">
    <location>
        <begin position="28"/>
        <end position="47"/>
    </location>
</feature>
<feature type="transmembrane region" description="Helical" evidence="2">
    <location>
        <begin position="53"/>
        <end position="75"/>
    </location>
</feature>
<keyword evidence="2" id="KW-0874">Quinone</keyword>
<evidence type="ECO:0000256" key="2">
    <source>
        <dbReference type="RuleBase" id="RU004429"/>
    </source>
</evidence>
<dbReference type="EMBL" id="JACIBY010000019">
    <property type="protein sequence ID" value="MBB3841624.1"/>
    <property type="molecule type" value="Genomic_DNA"/>
</dbReference>
<evidence type="ECO:0000256" key="1">
    <source>
        <dbReference type="ARBA" id="ARBA00005698"/>
    </source>
</evidence>
<dbReference type="PANTHER" id="PTHR33269">
    <property type="entry name" value="NADH-UBIQUINONE OXIDOREDUCTASE CHAIN 6"/>
    <property type="match status" value="1"/>
</dbReference>
<feature type="transmembrane region" description="Helical" evidence="2">
    <location>
        <begin position="6"/>
        <end position="23"/>
    </location>
</feature>
<dbReference type="GO" id="GO:0008137">
    <property type="term" value="F:NADH dehydrogenase (ubiquinone) activity"/>
    <property type="evidence" value="ECO:0007669"/>
    <property type="project" value="UniProtKB-UniRule"/>
</dbReference>
<dbReference type="RefSeq" id="WP_183979411.1">
    <property type="nucleotide sequence ID" value="NZ_JACIBY010000019.1"/>
</dbReference>
<dbReference type="Proteomes" id="UP000541352">
    <property type="component" value="Unassembled WGS sequence"/>
</dbReference>
<keyword evidence="2" id="KW-1003">Cell membrane</keyword>
<keyword evidence="2" id="KW-0520">NAD</keyword>
<dbReference type="AlphaFoldDB" id="A0A7W5ZTU0"/>
<dbReference type="GO" id="GO:0048038">
    <property type="term" value="F:quinone binding"/>
    <property type="evidence" value="ECO:0007669"/>
    <property type="project" value="UniProtKB-UniRule"/>
</dbReference>
<keyword evidence="2" id="KW-0472">Membrane</keyword>
<dbReference type="EC" id="7.1.1.-" evidence="2"/>
<gene>
    <name evidence="3" type="ORF">FHS57_005653</name>
</gene>
<dbReference type="GO" id="GO:0005886">
    <property type="term" value="C:plasma membrane"/>
    <property type="evidence" value="ECO:0007669"/>
    <property type="project" value="UniProtKB-SubCell"/>
</dbReference>
<comment type="catalytic activity">
    <reaction evidence="2">
        <text>a quinone + NADH + 5 H(+)(in) = a quinol + NAD(+) + 4 H(+)(out)</text>
        <dbReference type="Rhea" id="RHEA:57888"/>
        <dbReference type="ChEBI" id="CHEBI:15378"/>
        <dbReference type="ChEBI" id="CHEBI:24646"/>
        <dbReference type="ChEBI" id="CHEBI:57540"/>
        <dbReference type="ChEBI" id="CHEBI:57945"/>
        <dbReference type="ChEBI" id="CHEBI:132124"/>
    </reaction>
</comment>
<evidence type="ECO:0000313" key="4">
    <source>
        <dbReference type="Proteomes" id="UP000541352"/>
    </source>
</evidence>
<dbReference type="Gene3D" id="1.20.120.1200">
    <property type="entry name" value="NADH-ubiquinone/plastoquinone oxidoreductase chain 6, subunit NuoJ"/>
    <property type="match status" value="1"/>
</dbReference>
<protein>
    <recommendedName>
        <fullName evidence="2">NADH-quinone oxidoreductase subunit J</fullName>
        <ecNumber evidence="2">7.1.1.-</ecNumber>
    </recommendedName>
</protein>
<comment type="function">
    <text evidence="2">NDH-1 shuttles electrons from NADH, via FMN and iron-sulfur (Fe-S) centers, to quinones in the respiratory chain. Couples the redox reaction to proton translocation (for every two electrons transferred, four hydrogen ions are translocated across the cytoplasmic membrane), and thus conserves the redox energy in a proton gradient.</text>
</comment>
<comment type="caution">
    <text evidence="3">The sequence shown here is derived from an EMBL/GenBank/DDBJ whole genome shotgun (WGS) entry which is preliminary data.</text>
</comment>
<keyword evidence="4" id="KW-1185">Reference proteome</keyword>
<accession>A0A7W5ZTU0</accession>
<sequence length="176" mass="19196">MEEIAFYGFSALAVGAALTILFTRNVMYAALSLFITLLGVAALFVLAGADFLAVAQLLIYVGGVLILLIFGVMLTHRADRTDSQQANIVLTTHINHFWGTVVALAIFGGLFWLIVHANFLILHGPDDVIDPAVRSTTLRQFGIHLMTTHVWAFEVIGILLLMALIGATYLAVKREK</sequence>
<organism evidence="3 4">
    <name type="scientific">Runella defluvii</name>
    <dbReference type="NCBI Taxonomy" id="370973"/>
    <lineage>
        <taxon>Bacteria</taxon>
        <taxon>Pseudomonadati</taxon>
        <taxon>Bacteroidota</taxon>
        <taxon>Cytophagia</taxon>
        <taxon>Cytophagales</taxon>
        <taxon>Spirosomataceae</taxon>
        <taxon>Runella</taxon>
    </lineage>
</organism>